<accession>A0A8H3EY25</accession>
<dbReference type="OrthoDB" id="5873279at2759"/>
<dbReference type="InterPro" id="IPR013783">
    <property type="entry name" value="Ig-like_fold"/>
</dbReference>
<gene>
    <name evidence="4" type="ORF">GOMPHAMPRED_007940</name>
</gene>
<feature type="compositionally biased region" description="Polar residues" evidence="2">
    <location>
        <begin position="692"/>
        <end position="709"/>
    </location>
</feature>
<feature type="region of interest" description="Disordered" evidence="2">
    <location>
        <begin position="304"/>
        <end position="367"/>
    </location>
</feature>
<comment type="caution">
    <text evidence="4">The sequence shown here is derived from an EMBL/GenBank/DDBJ whole genome shotgun (WGS) entry which is preliminary data.</text>
</comment>
<reference evidence="4" key="1">
    <citation type="submission" date="2021-03" db="EMBL/GenBank/DDBJ databases">
        <authorList>
            <person name="Tagirdzhanova G."/>
        </authorList>
    </citation>
    <scope>NUCLEOTIDE SEQUENCE</scope>
</reference>
<dbReference type="CDD" id="cd02859">
    <property type="entry name" value="E_set_AMPKbeta_like_N"/>
    <property type="match status" value="1"/>
</dbReference>
<feature type="compositionally biased region" description="Low complexity" evidence="2">
    <location>
        <begin position="710"/>
        <end position="735"/>
    </location>
</feature>
<dbReference type="SUPFAM" id="SSF81296">
    <property type="entry name" value="E set domains"/>
    <property type="match status" value="1"/>
</dbReference>
<feature type="compositionally biased region" description="Polar residues" evidence="2">
    <location>
        <begin position="310"/>
        <end position="322"/>
    </location>
</feature>
<proteinExistence type="inferred from homology"/>
<dbReference type="Pfam" id="PF16561">
    <property type="entry name" value="AMPK1_CBM"/>
    <property type="match status" value="1"/>
</dbReference>
<feature type="compositionally biased region" description="Basic and acidic residues" evidence="2">
    <location>
        <begin position="754"/>
        <end position="766"/>
    </location>
</feature>
<sequence length="766" mass="77152">MGSYLFKWEHPAEEVYVTGTFDDWGKTQKLEKVGSHFEKNVRFSKIDEKIYYKFVVDDNWTTDHTDPQETDASGNTNNVLPPEHIVKEIAPINTGSSALPGAFPETPAAEQPSFGINPFPASAGIGNPVSIGAGQPLPPSTKSVTDNVTLDKASYDNAGSSTASQFPKAVTPAAEEPSFSVNPIPASTGIGNPVSIGAGQPLPPSTKSVTDNVTLDKASYDNAGSSTAPQLPEVVTPAKERAAKGGMFGIDNTPGAGTMIPESGLAMGASAGFGAAALAAMTNPHISSVGSNSTTAQLAGQVPLEPRGNANISSVGPTSTTADLAGQVPLEPRDNPNISSVGSTSTTANLAGQVPLEPRGDYNMSSVGADATTAGLAGQVPLETGGVPETVEKSQELANASPEASANPEAVGEKSAVENELLSKVPEAPAASDNSISGKAAGIAAGIVGTATAAATGAAAYLSSGQVTKDVKSQLPVAAQEKLDGLSKSNGSAGTSSGIPIASNVPDTVQESISKAHQSPEAAAVPEAVQEKSAVESELLQKTHAATSSNAIAAAVPETVQESFGQSHQSPEAAVNAEAVKEKSAVESELLKKVEPATSAGEPAPTISAATATTAPQATKSTPTASEGLAAPASSQAQSSAAATSGTLAAPASSQAEGSPSRDSSRRLIDSRDVSPMTRGPGDTSAPLVTTGVASATTEAKSTPATGVNSTPTKATTSTAAASSSTPTSSANTTPHESPAGDKKKNRRSGFFGRLKEKLEHRKDKH</sequence>
<evidence type="ECO:0000259" key="3">
    <source>
        <dbReference type="Pfam" id="PF16561"/>
    </source>
</evidence>
<dbReference type="GO" id="GO:0005737">
    <property type="term" value="C:cytoplasm"/>
    <property type="evidence" value="ECO:0007669"/>
    <property type="project" value="TreeGrafter"/>
</dbReference>
<dbReference type="InterPro" id="IPR014756">
    <property type="entry name" value="Ig_E-set"/>
</dbReference>
<dbReference type="InterPro" id="IPR050827">
    <property type="entry name" value="CRP1_MDG1_kinase"/>
</dbReference>
<keyword evidence="5" id="KW-1185">Reference proteome</keyword>
<evidence type="ECO:0000313" key="5">
    <source>
        <dbReference type="Proteomes" id="UP000664169"/>
    </source>
</evidence>
<dbReference type="Proteomes" id="UP000664169">
    <property type="component" value="Unassembled WGS sequence"/>
</dbReference>
<dbReference type="PANTHER" id="PTHR10343:SF81">
    <property type="entry name" value="CRUCIFORM DNA-RECOGNIZING PROTEIN 1-RELATED"/>
    <property type="match status" value="1"/>
</dbReference>
<evidence type="ECO:0000256" key="1">
    <source>
        <dbReference type="ARBA" id="ARBA00038216"/>
    </source>
</evidence>
<feature type="compositionally biased region" description="Basic and acidic residues" evidence="2">
    <location>
        <begin position="663"/>
        <end position="673"/>
    </location>
</feature>
<dbReference type="AlphaFoldDB" id="A0A8H3EY25"/>
<protein>
    <recommendedName>
        <fullName evidence="3">AMP-activated protein kinase glycogen-binding domain-containing protein</fullName>
    </recommendedName>
</protein>
<dbReference type="GO" id="GO:0007165">
    <property type="term" value="P:signal transduction"/>
    <property type="evidence" value="ECO:0007669"/>
    <property type="project" value="TreeGrafter"/>
</dbReference>
<dbReference type="PANTHER" id="PTHR10343">
    <property type="entry name" value="5'-AMP-ACTIVATED PROTEIN KINASE , BETA SUBUNIT"/>
    <property type="match status" value="1"/>
</dbReference>
<feature type="compositionally biased region" description="Polar residues" evidence="2">
    <location>
        <begin position="336"/>
        <end position="350"/>
    </location>
</feature>
<dbReference type="GO" id="GO:0031588">
    <property type="term" value="C:nucleotide-activated protein kinase complex"/>
    <property type="evidence" value="ECO:0007669"/>
    <property type="project" value="TreeGrafter"/>
</dbReference>
<organism evidence="4 5">
    <name type="scientific">Gomphillus americanus</name>
    <dbReference type="NCBI Taxonomy" id="1940652"/>
    <lineage>
        <taxon>Eukaryota</taxon>
        <taxon>Fungi</taxon>
        <taxon>Dikarya</taxon>
        <taxon>Ascomycota</taxon>
        <taxon>Pezizomycotina</taxon>
        <taxon>Lecanoromycetes</taxon>
        <taxon>OSLEUM clade</taxon>
        <taxon>Ostropomycetidae</taxon>
        <taxon>Ostropales</taxon>
        <taxon>Graphidaceae</taxon>
        <taxon>Gomphilloideae</taxon>
        <taxon>Gomphillus</taxon>
    </lineage>
</organism>
<dbReference type="Gene3D" id="2.60.40.10">
    <property type="entry name" value="Immunoglobulins"/>
    <property type="match status" value="1"/>
</dbReference>
<evidence type="ECO:0000256" key="2">
    <source>
        <dbReference type="SAM" id="MobiDB-lite"/>
    </source>
</evidence>
<evidence type="ECO:0000313" key="4">
    <source>
        <dbReference type="EMBL" id="CAF9913499.1"/>
    </source>
</evidence>
<feature type="region of interest" description="Disordered" evidence="2">
    <location>
        <begin position="559"/>
        <end position="766"/>
    </location>
</feature>
<dbReference type="InterPro" id="IPR032640">
    <property type="entry name" value="AMPK1_CBM"/>
</dbReference>
<feature type="compositionally biased region" description="Low complexity" evidence="2">
    <location>
        <begin position="603"/>
        <end position="662"/>
    </location>
</feature>
<feature type="compositionally biased region" description="Basic and acidic residues" evidence="2">
    <location>
        <begin position="579"/>
        <end position="595"/>
    </location>
</feature>
<dbReference type="GO" id="GO:0005634">
    <property type="term" value="C:nucleus"/>
    <property type="evidence" value="ECO:0007669"/>
    <property type="project" value="TreeGrafter"/>
</dbReference>
<comment type="similarity">
    <text evidence="1">Belongs to the CRP1/MDG1 family.</text>
</comment>
<name>A0A8H3EY25_9LECA</name>
<dbReference type="GO" id="GO:0019901">
    <property type="term" value="F:protein kinase binding"/>
    <property type="evidence" value="ECO:0007669"/>
    <property type="project" value="TreeGrafter"/>
</dbReference>
<dbReference type="EMBL" id="CAJPDQ010000008">
    <property type="protein sequence ID" value="CAF9913499.1"/>
    <property type="molecule type" value="Genomic_DNA"/>
</dbReference>
<feature type="domain" description="AMP-activated protein kinase glycogen-binding" evidence="3">
    <location>
        <begin position="5"/>
        <end position="80"/>
    </location>
</feature>
<feature type="compositionally biased region" description="Polar residues" evidence="2">
    <location>
        <begin position="560"/>
        <end position="570"/>
    </location>
</feature>